<accession>A0ACB7X2C6</accession>
<dbReference type="EMBL" id="CM037152">
    <property type="protein sequence ID" value="KAH7834806.1"/>
    <property type="molecule type" value="Genomic_DNA"/>
</dbReference>
<comment type="caution">
    <text evidence="1">The sequence shown here is derived from an EMBL/GenBank/DDBJ whole genome shotgun (WGS) entry which is preliminary data.</text>
</comment>
<keyword evidence="2" id="KW-1185">Reference proteome</keyword>
<evidence type="ECO:0000313" key="1">
    <source>
        <dbReference type="EMBL" id="KAH7834806.1"/>
    </source>
</evidence>
<dbReference type="Proteomes" id="UP000828048">
    <property type="component" value="Chromosome 2"/>
</dbReference>
<proteinExistence type="predicted"/>
<evidence type="ECO:0000313" key="2">
    <source>
        <dbReference type="Proteomes" id="UP000828048"/>
    </source>
</evidence>
<organism evidence="1 2">
    <name type="scientific">Vaccinium darrowii</name>
    <dbReference type="NCBI Taxonomy" id="229202"/>
    <lineage>
        <taxon>Eukaryota</taxon>
        <taxon>Viridiplantae</taxon>
        <taxon>Streptophyta</taxon>
        <taxon>Embryophyta</taxon>
        <taxon>Tracheophyta</taxon>
        <taxon>Spermatophyta</taxon>
        <taxon>Magnoliopsida</taxon>
        <taxon>eudicotyledons</taxon>
        <taxon>Gunneridae</taxon>
        <taxon>Pentapetalae</taxon>
        <taxon>asterids</taxon>
        <taxon>Ericales</taxon>
        <taxon>Ericaceae</taxon>
        <taxon>Vaccinioideae</taxon>
        <taxon>Vaccinieae</taxon>
        <taxon>Vaccinium</taxon>
    </lineage>
</organism>
<sequence>MAFSRRNSPTMSVAELKESHLAATETVNALRERLKQKLAGYARSRGKTPVCFGPTDLVSCRVILGRTLNRNNKINAIRHPCMMVSLWALLTGKSNVGSRSCLNENEIKPGTDDQGGHWVFGEKEDVFYRDEKVGVKQVGEYWEAGHKIEYRIIEYQLDPAPDYTEVFIILDPAPAYTETCRWYVCKLYMDAHGGPQDSVESELKTETVGKMEETVDGVPCGNAVRKILE</sequence>
<name>A0ACB7X2C6_9ERIC</name>
<gene>
    <name evidence="1" type="ORF">Vadar_019916</name>
</gene>
<reference evidence="1 2" key="1">
    <citation type="journal article" date="2021" name="Hortic Res">
        <title>High-quality reference genome and annotation aids understanding of berry development for evergreen blueberry (Vaccinium darrowii).</title>
        <authorList>
            <person name="Yu J."/>
            <person name="Hulse-Kemp A.M."/>
            <person name="Babiker E."/>
            <person name="Staton M."/>
        </authorList>
    </citation>
    <scope>NUCLEOTIDE SEQUENCE [LARGE SCALE GENOMIC DNA]</scope>
    <source>
        <strain evidence="2">cv. NJ 8807/NJ 8810</strain>
        <tissue evidence="1">Young leaf</tissue>
    </source>
</reference>
<protein>
    <submittedName>
        <fullName evidence="1">Uncharacterized protein</fullName>
    </submittedName>
</protein>